<dbReference type="Proteomes" id="UP001159363">
    <property type="component" value="Chromosome 13"/>
</dbReference>
<proteinExistence type="predicted"/>
<evidence type="ECO:0000313" key="2">
    <source>
        <dbReference type="EMBL" id="KAJ8869226.1"/>
    </source>
</evidence>
<evidence type="ECO:0000256" key="1">
    <source>
        <dbReference type="SAM" id="MobiDB-lite"/>
    </source>
</evidence>
<protein>
    <submittedName>
        <fullName evidence="2">Uncharacterized protein</fullName>
    </submittedName>
</protein>
<dbReference type="EMBL" id="JARBHB010000014">
    <property type="protein sequence ID" value="KAJ8869226.1"/>
    <property type="molecule type" value="Genomic_DNA"/>
</dbReference>
<reference evidence="2 3" key="1">
    <citation type="submission" date="2023-02" db="EMBL/GenBank/DDBJ databases">
        <title>LHISI_Scaffold_Assembly.</title>
        <authorList>
            <person name="Stuart O.P."/>
            <person name="Cleave R."/>
            <person name="Magrath M.J.L."/>
            <person name="Mikheyev A.S."/>
        </authorList>
    </citation>
    <scope>NUCLEOTIDE SEQUENCE [LARGE SCALE GENOMIC DNA]</scope>
    <source>
        <strain evidence="2">Daus_M_001</strain>
        <tissue evidence="2">Leg muscle</tissue>
    </source>
</reference>
<gene>
    <name evidence="2" type="ORF">PR048_030798</name>
</gene>
<organism evidence="2 3">
    <name type="scientific">Dryococelus australis</name>
    <dbReference type="NCBI Taxonomy" id="614101"/>
    <lineage>
        <taxon>Eukaryota</taxon>
        <taxon>Metazoa</taxon>
        <taxon>Ecdysozoa</taxon>
        <taxon>Arthropoda</taxon>
        <taxon>Hexapoda</taxon>
        <taxon>Insecta</taxon>
        <taxon>Pterygota</taxon>
        <taxon>Neoptera</taxon>
        <taxon>Polyneoptera</taxon>
        <taxon>Phasmatodea</taxon>
        <taxon>Verophasmatodea</taxon>
        <taxon>Anareolatae</taxon>
        <taxon>Phasmatidae</taxon>
        <taxon>Eurycanthinae</taxon>
        <taxon>Dryococelus</taxon>
    </lineage>
</organism>
<sequence length="79" mass="8893">MRVKRGMELRWNARAGGNGRSPRKPAYQQHRPEAIPLEIEPGDETGDPRENPLTSGTVRHDSRMRKFGGDPAGDRARFP</sequence>
<accession>A0ABQ9GA06</accession>
<feature type="region of interest" description="Disordered" evidence="1">
    <location>
        <begin position="1"/>
        <end position="79"/>
    </location>
</feature>
<evidence type="ECO:0000313" key="3">
    <source>
        <dbReference type="Proteomes" id="UP001159363"/>
    </source>
</evidence>
<keyword evidence="3" id="KW-1185">Reference proteome</keyword>
<name>A0ABQ9GA06_9NEOP</name>
<comment type="caution">
    <text evidence="2">The sequence shown here is derived from an EMBL/GenBank/DDBJ whole genome shotgun (WGS) entry which is preliminary data.</text>
</comment>